<comment type="subcellular location">
    <subcellularLocation>
        <location evidence="1">Cytoplasm</location>
        <location evidence="1">Cytoskeleton</location>
    </subcellularLocation>
</comment>
<feature type="compositionally biased region" description="Low complexity" evidence="7">
    <location>
        <begin position="748"/>
        <end position="768"/>
    </location>
</feature>
<dbReference type="InterPro" id="IPR000938">
    <property type="entry name" value="CAP-Gly_domain"/>
</dbReference>
<dbReference type="FunCoup" id="K5W5Z5">
    <property type="interactions" value="42"/>
</dbReference>
<feature type="compositionally biased region" description="Polar residues" evidence="7">
    <location>
        <begin position="415"/>
        <end position="425"/>
    </location>
</feature>
<dbReference type="PANTHER" id="PTHR43941">
    <property type="entry name" value="STRUCTURAL MAINTENANCE OF CHROMOSOMES PROTEIN 2"/>
    <property type="match status" value="1"/>
</dbReference>
<keyword evidence="4 6" id="KW-0175">Coiled coil</keyword>
<dbReference type="InterPro" id="IPR032108">
    <property type="entry name" value="CLIP1_ZNF"/>
</dbReference>
<dbReference type="Pfam" id="PF16641">
    <property type="entry name" value="CLIP1_ZNF"/>
    <property type="match status" value="1"/>
</dbReference>
<organism evidence="9 10">
    <name type="scientific">Phanerochaete carnosa (strain HHB-10118-sp)</name>
    <name type="common">White-rot fungus</name>
    <name type="synonym">Peniophora carnosa</name>
    <dbReference type="NCBI Taxonomy" id="650164"/>
    <lineage>
        <taxon>Eukaryota</taxon>
        <taxon>Fungi</taxon>
        <taxon>Dikarya</taxon>
        <taxon>Basidiomycota</taxon>
        <taxon>Agaricomycotina</taxon>
        <taxon>Agaricomycetes</taxon>
        <taxon>Polyporales</taxon>
        <taxon>Phanerochaetaceae</taxon>
        <taxon>Phanerochaete</taxon>
    </lineage>
</organism>
<dbReference type="SUPFAM" id="SSF74924">
    <property type="entry name" value="Cap-Gly domain"/>
    <property type="match status" value="1"/>
</dbReference>
<feature type="region of interest" description="Disordered" evidence="7">
    <location>
        <begin position="1182"/>
        <end position="1229"/>
    </location>
</feature>
<proteinExistence type="predicted"/>
<evidence type="ECO:0000256" key="2">
    <source>
        <dbReference type="ARBA" id="ARBA00022490"/>
    </source>
</evidence>
<keyword evidence="3" id="KW-0493">Microtubule</keyword>
<feature type="region of interest" description="Disordered" evidence="7">
    <location>
        <begin position="628"/>
        <end position="790"/>
    </location>
</feature>
<protein>
    <recommendedName>
        <fullName evidence="8">CAP-Gly domain-containing protein</fullName>
    </recommendedName>
</protein>
<dbReference type="GO" id="GO:0000793">
    <property type="term" value="C:condensed chromosome"/>
    <property type="evidence" value="ECO:0007669"/>
    <property type="project" value="TreeGrafter"/>
</dbReference>
<feature type="compositionally biased region" description="Low complexity" evidence="7">
    <location>
        <begin position="270"/>
        <end position="283"/>
    </location>
</feature>
<feature type="compositionally biased region" description="Polar residues" evidence="7">
    <location>
        <begin position="629"/>
        <end position="675"/>
    </location>
</feature>
<keyword evidence="10" id="KW-1185">Reference proteome</keyword>
<dbReference type="Pfam" id="PF01302">
    <property type="entry name" value="CAP_GLY"/>
    <property type="match status" value="1"/>
</dbReference>
<keyword evidence="2" id="KW-0963">Cytoplasm</keyword>
<feature type="region of interest" description="Disordered" evidence="7">
    <location>
        <begin position="396"/>
        <end position="472"/>
    </location>
</feature>
<dbReference type="PROSITE" id="PS00845">
    <property type="entry name" value="CAP_GLY_1"/>
    <property type="match status" value="1"/>
</dbReference>
<dbReference type="SUPFAM" id="SSF48371">
    <property type="entry name" value="ARM repeat"/>
    <property type="match status" value="1"/>
</dbReference>
<dbReference type="HOGENOM" id="CLU_264098_0_0_1"/>
<dbReference type="Gene3D" id="1.10.287.1490">
    <property type="match status" value="1"/>
</dbReference>
<evidence type="ECO:0000313" key="9">
    <source>
        <dbReference type="EMBL" id="EKM54369.1"/>
    </source>
</evidence>
<sequence>PDLLKTPSPSEFEYKLHFIRDTLALSETEETWDKIAVALTAFQTLLRESGGVIPEYFLDVLRSLSSFINRSIGSERSHKSASLRLTAAEASLACLQCFNPPDLQKDVRGQEVETLIRCFATDANADIRKVGRKIFEAYSILLPGRVDTFIAPLTPTIRKYLAVSSKTLANLDAFCRQTPQSTRSIVGTQPDPIASQPGTSVGTNERADLELPKVKTSTSSTEVGPSRPSAKTRKDQAPSATKRPGSALSITIVPSRPQHDGAPRIQVPGAAASSSQKSSSNPSRPKTGPLRPEASLSGVSARPITPQENQPEQRRAAGGARRVLRPDPTLSDSQPPRDKPEELRTKPLVPPRRAEPLIQPRQRAISVHSKRRPVHTETVVAARASVGVLTTKSSLATRGEDVKSRGTKAIPQHPQIASTSHVSNITRHRGTSRAPSQTSSSAKTRMQSSIKPLPNKSSQTSSIRTSPPQTKTEKVIAPELIPLPLSHGDAQHSREAPLLDLYPATPRAKPSHLERQVVQQTPISALVESIQQGFILTPVDVFARSSSRAGRIFDIGDNVRVESLGFEGVLRFLGEIEGKSGLFAGVELGGGFAGKGKNNGTVNGKRYFACAPNCGVFIIASKLSPPTIGANSTSRPSSVASFRNGRATSSISGRVTPSLSTSSTVNGRKTPSNGRVTPGLPSGRITPSASSGRRTPSGGLPATRTRTTTITSRSAVTNSGTSSMESMITPGSRASKYVGMTAKQLSSRTPTRNRMTNTPRARLSSAASMPPPSSPSTLSRRSPSVSLNDPIRSAGTLFNDLSANQRAIQEMIDKVARPASSASVLSNGAEMQLQQVQLESDRLQSRLNALEDENKRLQSSFTAAGSSVSSLNARVDGLKQEREQSLARVTELEASLRAAERGTSEKELTIESLQRLLEQSVKDNEKTKCDGEVRIRDLQSRIDDKETLATQLKELIDAKEGQQTENDAVLAAKSAEIAVLEARVQKAYTELEEERRELGGQVDELRKAGQETIALYEERLSAADSRRYEMEDFIASLQEQLQAQARPISPSTMARQATTALEIDNESLREQIQHLQKKLSTLEDLLEDARLATEREENAGRERLMQYSEREDAIHMKTLEENVEQTLLREEQALEAEEAALNSAPDDVATLQKTMREMRGKYDIYREDELEREVARLQERLARNQKKSSKGLSEEPTSSVTTSLSSVSSSASSRPESVMSDTTSRSGSEDICEICEKPGHDIFSCDLLKEDRPLGIGSASDFLTKSATDDLFCEDCEEHGHTAANCPHSLDVF</sequence>
<dbReference type="PROSITE" id="PS50245">
    <property type="entry name" value="CAP_GLY_2"/>
    <property type="match status" value="1"/>
</dbReference>
<evidence type="ECO:0000256" key="7">
    <source>
        <dbReference type="SAM" id="MobiDB-lite"/>
    </source>
</evidence>
<feature type="compositionally biased region" description="Low complexity" evidence="7">
    <location>
        <begin position="703"/>
        <end position="714"/>
    </location>
</feature>
<evidence type="ECO:0000256" key="3">
    <source>
        <dbReference type="ARBA" id="ARBA00022701"/>
    </source>
</evidence>
<feature type="compositionally biased region" description="Polar residues" evidence="7">
    <location>
        <begin position="433"/>
        <end position="470"/>
    </location>
</feature>
<dbReference type="Gene3D" id="4.10.60.10">
    <property type="entry name" value="Zinc finger, CCHC-type"/>
    <property type="match status" value="1"/>
</dbReference>
<feature type="compositionally biased region" description="Polar residues" evidence="7">
    <location>
        <begin position="715"/>
        <end position="726"/>
    </location>
</feature>
<evidence type="ECO:0000256" key="5">
    <source>
        <dbReference type="ARBA" id="ARBA00023212"/>
    </source>
</evidence>
<dbReference type="GeneID" id="18920941"/>
<feature type="compositionally biased region" description="Low complexity" evidence="7">
    <location>
        <begin position="775"/>
        <end position="787"/>
    </location>
</feature>
<feature type="domain" description="CAP-Gly" evidence="8">
    <location>
        <begin position="574"/>
        <end position="619"/>
    </location>
</feature>
<reference evidence="9 10" key="1">
    <citation type="journal article" date="2012" name="BMC Genomics">
        <title>Comparative genomics of the white-rot fungi, Phanerochaete carnosa and P. chrysosporium, to elucidate the genetic basis of the distinct wood types they colonize.</title>
        <authorList>
            <person name="Suzuki H."/>
            <person name="MacDonald J."/>
            <person name="Syed K."/>
            <person name="Salamov A."/>
            <person name="Hori C."/>
            <person name="Aerts A."/>
            <person name="Henrissat B."/>
            <person name="Wiebenga A."/>
            <person name="vanKuyk P.A."/>
            <person name="Barry K."/>
            <person name="Lindquist E."/>
            <person name="LaButti K."/>
            <person name="Lapidus A."/>
            <person name="Lucas S."/>
            <person name="Coutinho P."/>
            <person name="Gong Y."/>
            <person name="Samejima M."/>
            <person name="Mahadevan R."/>
            <person name="Abou-Zaid M."/>
            <person name="de Vries R.P."/>
            <person name="Igarashi K."/>
            <person name="Yadav J.S."/>
            <person name="Grigoriev I.V."/>
            <person name="Master E.R."/>
        </authorList>
    </citation>
    <scope>NUCLEOTIDE SEQUENCE [LARGE SCALE GENOMIC DNA]</scope>
    <source>
        <strain evidence="9 10">HHB-10118-sp</strain>
    </source>
</reference>
<accession>K5W5Z5</accession>
<evidence type="ECO:0000256" key="4">
    <source>
        <dbReference type="ARBA" id="ARBA00023054"/>
    </source>
</evidence>
<keyword evidence="5" id="KW-0206">Cytoskeleton</keyword>
<feature type="compositionally biased region" description="Low complexity" evidence="7">
    <location>
        <begin position="1194"/>
        <end position="1220"/>
    </location>
</feature>
<feature type="region of interest" description="Disordered" evidence="7">
    <location>
        <begin position="182"/>
        <end position="358"/>
    </location>
</feature>
<feature type="non-terminal residue" evidence="9">
    <location>
        <position position="1"/>
    </location>
</feature>
<dbReference type="GO" id="GO:0000785">
    <property type="term" value="C:chromatin"/>
    <property type="evidence" value="ECO:0007669"/>
    <property type="project" value="TreeGrafter"/>
</dbReference>
<evidence type="ECO:0000256" key="1">
    <source>
        <dbReference type="ARBA" id="ARBA00004245"/>
    </source>
</evidence>
<dbReference type="RefSeq" id="XP_007397063.1">
    <property type="nucleotide sequence ID" value="XM_007397001.1"/>
</dbReference>
<feature type="compositionally biased region" description="Basic and acidic residues" evidence="7">
    <location>
        <begin position="335"/>
        <end position="345"/>
    </location>
</feature>
<dbReference type="GO" id="GO:0007076">
    <property type="term" value="P:mitotic chromosome condensation"/>
    <property type="evidence" value="ECO:0007669"/>
    <property type="project" value="TreeGrafter"/>
</dbReference>
<dbReference type="InterPro" id="IPR036859">
    <property type="entry name" value="CAP-Gly_dom_sf"/>
</dbReference>
<dbReference type="EMBL" id="JH930473">
    <property type="protein sequence ID" value="EKM54369.1"/>
    <property type="molecule type" value="Genomic_DNA"/>
</dbReference>
<dbReference type="GO" id="GO:0000796">
    <property type="term" value="C:condensin complex"/>
    <property type="evidence" value="ECO:0007669"/>
    <property type="project" value="TreeGrafter"/>
</dbReference>
<evidence type="ECO:0000256" key="6">
    <source>
        <dbReference type="SAM" id="Coils"/>
    </source>
</evidence>
<feature type="compositionally biased region" description="Polar residues" evidence="7">
    <location>
        <begin position="685"/>
        <end position="694"/>
    </location>
</feature>
<name>K5W5Z5_PHACS</name>
<dbReference type="STRING" id="650164.K5W5Z5"/>
<dbReference type="InterPro" id="IPR011989">
    <property type="entry name" value="ARM-like"/>
</dbReference>
<evidence type="ECO:0000313" key="10">
    <source>
        <dbReference type="Proteomes" id="UP000008370"/>
    </source>
</evidence>
<dbReference type="InParanoid" id="K5W5Z5"/>
<dbReference type="GO" id="GO:0003682">
    <property type="term" value="F:chromatin binding"/>
    <property type="evidence" value="ECO:0007669"/>
    <property type="project" value="TreeGrafter"/>
</dbReference>
<dbReference type="OrthoDB" id="2130750at2759"/>
<dbReference type="Gene3D" id="2.30.30.190">
    <property type="entry name" value="CAP Gly-rich-like domain"/>
    <property type="match status" value="1"/>
</dbReference>
<dbReference type="Proteomes" id="UP000008370">
    <property type="component" value="Unassembled WGS sequence"/>
</dbReference>
<feature type="coiled-coil region" evidence="6">
    <location>
        <begin position="826"/>
        <end position="1008"/>
    </location>
</feature>
<evidence type="ECO:0000259" key="8">
    <source>
        <dbReference type="PROSITE" id="PS50245"/>
    </source>
</evidence>
<dbReference type="SMART" id="SM01052">
    <property type="entry name" value="CAP_GLY"/>
    <property type="match status" value="1"/>
</dbReference>
<dbReference type="InterPro" id="IPR016024">
    <property type="entry name" value="ARM-type_fold"/>
</dbReference>
<dbReference type="PANTHER" id="PTHR43941:SF1">
    <property type="entry name" value="STRUCTURAL MAINTENANCE OF CHROMOSOMES PROTEIN 2"/>
    <property type="match status" value="1"/>
</dbReference>
<gene>
    <name evidence="9" type="ORF">PHACADRAFT_96626</name>
</gene>
<dbReference type="KEGG" id="pco:PHACADRAFT_96626"/>
<dbReference type="Gene3D" id="1.25.10.10">
    <property type="entry name" value="Leucine-rich Repeat Variant"/>
    <property type="match status" value="1"/>
</dbReference>